<gene>
    <name evidence="6" type="ORF">IC620_12290</name>
</gene>
<dbReference type="AlphaFoldDB" id="A0A926NGG1"/>
<comment type="cofactor">
    <cofactor evidence="1">
        <name>a divalent metal cation</name>
        <dbReference type="ChEBI" id="CHEBI:60240"/>
    </cofactor>
</comment>
<dbReference type="FunFam" id="3.60.21.10:FF:000028">
    <property type="entry name" value="Putative metallophosphoesterase"/>
    <property type="match status" value="1"/>
</dbReference>
<evidence type="ECO:0000256" key="4">
    <source>
        <dbReference type="ARBA" id="ARBA00061089"/>
    </source>
</evidence>
<dbReference type="Proteomes" id="UP000661691">
    <property type="component" value="Unassembled WGS sequence"/>
</dbReference>
<dbReference type="PANTHER" id="PTHR31302:SF25">
    <property type="entry name" value="PHOSPHOESTERASE"/>
    <property type="match status" value="1"/>
</dbReference>
<evidence type="ECO:0000256" key="1">
    <source>
        <dbReference type="ARBA" id="ARBA00001968"/>
    </source>
</evidence>
<protein>
    <submittedName>
        <fullName evidence="6">Metallophosphoesterase</fullName>
    </submittedName>
</protein>
<proteinExistence type="inferred from homology"/>
<name>A0A926NGG1_9BACL</name>
<dbReference type="Gene3D" id="3.60.21.10">
    <property type="match status" value="1"/>
</dbReference>
<dbReference type="CDD" id="cd07385">
    <property type="entry name" value="MPP_YkuE_C"/>
    <property type="match status" value="1"/>
</dbReference>
<evidence type="ECO:0000256" key="2">
    <source>
        <dbReference type="ARBA" id="ARBA00022723"/>
    </source>
</evidence>
<dbReference type="InterPro" id="IPR004843">
    <property type="entry name" value="Calcineurin-like_PHP"/>
</dbReference>
<dbReference type="EMBL" id="JACXAH010000018">
    <property type="protein sequence ID" value="MBD1373134.1"/>
    <property type="molecule type" value="Genomic_DNA"/>
</dbReference>
<keyword evidence="7" id="KW-1185">Reference proteome</keyword>
<evidence type="ECO:0000313" key="6">
    <source>
        <dbReference type="EMBL" id="MBD1373134.1"/>
    </source>
</evidence>
<sequence>MSSPEINPKTTQMNRRTFLKRTLATIGGMLVFAIPTYAYTGERHWIEITNHTIASPRIPKSFNGVRMIHISDLHYGHYLDETHLAKIVEQINALQPDVICFTGDFIDQQLSLQDAEKVRSVLTRLSARLGKYAILGNHDYWGDERLVTETLKESGFQVLVNATTTVQIQNEFIRISGLDDLLEGSPDMNQIKSAFKEDQFHIMLMHEPDFADYISQYSVDLQLSGHSHGGQIRIPFIGAPLTPEYSRKYKSGLYQNINRSKLTLYTNRGLGTTILPLRFSCRPEIAVLQLQQQL</sequence>
<dbReference type="InterPro" id="IPR006311">
    <property type="entry name" value="TAT_signal"/>
</dbReference>
<reference evidence="6" key="1">
    <citation type="submission" date="2020-09" db="EMBL/GenBank/DDBJ databases">
        <title>A novel bacterium of genus Hazenella, isolated from South China Sea.</title>
        <authorList>
            <person name="Huang H."/>
            <person name="Mo K."/>
            <person name="Hu Y."/>
        </authorList>
    </citation>
    <scope>NUCLEOTIDE SEQUENCE</scope>
    <source>
        <strain evidence="6">IB182357</strain>
    </source>
</reference>
<evidence type="ECO:0000256" key="3">
    <source>
        <dbReference type="ARBA" id="ARBA00022801"/>
    </source>
</evidence>
<organism evidence="6 7">
    <name type="scientific">Polycladospora coralii</name>
    <dbReference type="NCBI Taxonomy" id="2771432"/>
    <lineage>
        <taxon>Bacteria</taxon>
        <taxon>Bacillati</taxon>
        <taxon>Bacillota</taxon>
        <taxon>Bacilli</taxon>
        <taxon>Bacillales</taxon>
        <taxon>Thermoactinomycetaceae</taxon>
        <taxon>Polycladospora</taxon>
    </lineage>
</organism>
<accession>A0A926NGG1</accession>
<dbReference type="GO" id="GO:0008758">
    <property type="term" value="F:UDP-2,3-diacylglucosamine hydrolase activity"/>
    <property type="evidence" value="ECO:0007669"/>
    <property type="project" value="TreeGrafter"/>
</dbReference>
<dbReference type="GO" id="GO:0009245">
    <property type="term" value="P:lipid A biosynthetic process"/>
    <property type="evidence" value="ECO:0007669"/>
    <property type="project" value="TreeGrafter"/>
</dbReference>
<dbReference type="SUPFAM" id="SSF56300">
    <property type="entry name" value="Metallo-dependent phosphatases"/>
    <property type="match status" value="1"/>
</dbReference>
<dbReference type="PROSITE" id="PS51318">
    <property type="entry name" value="TAT"/>
    <property type="match status" value="1"/>
</dbReference>
<dbReference type="RefSeq" id="WP_191142327.1">
    <property type="nucleotide sequence ID" value="NZ_JACXAH010000018.1"/>
</dbReference>
<dbReference type="InterPro" id="IPR029052">
    <property type="entry name" value="Metallo-depent_PP-like"/>
</dbReference>
<dbReference type="GO" id="GO:0016020">
    <property type="term" value="C:membrane"/>
    <property type="evidence" value="ECO:0007669"/>
    <property type="project" value="GOC"/>
</dbReference>
<keyword evidence="3" id="KW-0378">Hydrolase</keyword>
<dbReference type="InterPro" id="IPR051158">
    <property type="entry name" value="Metallophosphoesterase_sf"/>
</dbReference>
<dbReference type="PANTHER" id="PTHR31302">
    <property type="entry name" value="TRANSMEMBRANE PROTEIN WITH METALLOPHOSPHOESTERASE DOMAIN-RELATED"/>
    <property type="match status" value="1"/>
</dbReference>
<feature type="domain" description="Calcineurin-like phosphoesterase" evidence="5">
    <location>
        <begin position="66"/>
        <end position="229"/>
    </location>
</feature>
<dbReference type="Pfam" id="PF00149">
    <property type="entry name" value="Metallophos"/>
    <property type="match status" value="1"/>
</dbReference>
<keyword evidence="2" id="KW-0479">Metal-binding</keyword>
<evidence type="ECO:0000313" key="7">
    <source>
        <dbReference type="Proteomes" id="UP000661691"/>
    </source>
</evidence>
<evidence type="ECO:0000259" key="5">
    <source>
        <dbReference type="Pfam" id="PF00149"/>
    </source>
</evidence>
<comment type="caution">
    <text evidence="6">The sequence shown here is derived from an EMBL/GenBank/DDBJ whole genome shotgun (WGS) entry which is preliminary data.</text>
</comment>
<comment type="similarity">
    <text evidence="4">Belongs to the metallophosphoesterase superfamily.</text>
</comment>
<dbReference type="GO" id="GO:0046872">
    <property type="term" value="F:metal ion binding"/>
    <property type="evidence" value="ECO:0007669"/>
    <property type="project" value="UniProtKB-KW"/>
</dbReference>